<proteinExistence type="predicted"/>
<reference evidence="1 2" key="1">
    <citation type="submission" date="2019-09" db="EMBL/GenBank/DDBJ databases">
        <authorList>
            <person name="Leyn A S."/>
        </authorList>
    </citation>
    <scope>NUCLEOTIDE SEQUENCE [LARGE SCALE GENOMIC DNA]</scope>
    <source>
        <strain evidence="1">AA231_1</strain>
    </source>
</reference>
<dbReference type="RefSeq" id="WP_196425837.1">
    <property type="nucleotide sequence ID" value="NZ_CABVGP010000003.1"/>
</dbReference>
<accession>A0A6I8M773</accession>
<keyword evidence="2" id="KW-1185">Reference proteome</keyword>
<dbReference type="InterPro" id="IPR045991">
    <property type="entry name" value="DUF5947"/>
</dbReference>
<gene>
    <name evidence="1" type="ORF">AA23TX_08698</name>
</gene>
<dbReference type="Pfam" id="PF19372">
    <property type="entry name" value="DUF5947"/>
    <property type="match status" value="1"/>
</dbReference>
<dbReference type="EMBL" id="CABVGP010000003">
    <property type="protein sequence ID" value="VVJ23814.1"/>
    <property type="molecule type" value="Genomic_DNA"/>
</dbReference>
<protein>
    <submittedName>
        <fullName evidence="1">Uncharacterized protein MSMEG_2717</fullName>
    </submittedName>
</protein>
<evidence type="ECO:0000313" key="1">
    <source>
        <dbReference type="EMBL" id="VVJ23814.1"/>
    </source>
</evidence>
<dbReference type="Proteomes" id="UP000399805">
    <property type="component" value="Unassembled WGS sequence"/>
</dbReference>
<dbReference type="AlphaFoldDB" id="A0A6I8M773"/>
<evidence type="ECO:0000313" key="2">
    <source>
        <dbReference type="Proteomes" id="UP000399805"/>
    </source>
</evidence>
<name>A0A6I8M773_9PSEU</name>
<organism evidence="1 2">
    <name type="scientific">Amycolatopsis camponoti</name>
    <dbReference type="NCBI Taxonomy" id="2606593"/>
    <lineage>
        <taxon>Bacteria</taxon>
        <taxon>Bacillati</taxon>
        <taxon>Actinomycetota</taxon>
        <taxon>Actinomycetes</taxon>
        <taxon>Pseudonocardiales</taxon>
        <taxon>Pseudonocardiaceae</taxon>
        <taxon>Amycolatopsis</taxon>
    </lineage>
</organism>
<sequence length="205" mass="22521">MTGGLRRFRTPVQRAAPGEKCEMCAEPITAEHGHVIDLESRTILCTCRGCYLLFTHRGAGGKRHRAVPDRFRHAPRFGPGTALWESAGIPVKTAFLFRNSVQDRPVAFYPSPAGATESLLELGTWEELLAGTPAFADVADDVEALLLNQLDLGFECFLVPIDVCYELVGLVRTTWRGFDGGTEAHEAIDGFFARLRERSEVVADG</sequence>